<comment type="caution">
    <text evidence="4">The sequence shown here is derived from an EMBL/GenBank/DDBJ whole genome shotgun (WGS) entry which is preliminary data.</text>
</comment>
<dbReference type="AlphaFoldDB" id="A0AAP0BFD5"/>
<dbReference type="Pfam" id="PF01397">
    <property type="entry name" value="Terpene_synth"/>
    <property type="match status" value="1"/>
</dbReference>
<dbReference type="SUPFAM" id="SSF48576">
    <property type="entry name" value="Terpenoid synthases"/>
    <property type="match status" value="1"/>
</dbReference>
<dbReference type="InterPro" id="IPR036965">
    <property type="entry name" value="Terpene_synth_N_sf"/>
</dbReference>
<dbReference type="InterPro" id="IPR001906">
    <property type="entry name" value="Terpene_synth_N"/>
</dbReference>
<evidence type="ECO:0000259" key="2">
    <source>
        <dbReference type="Pfam" id="PF01397"/>
    </source>
</evidence>
<dbReference type="GO" id="GO:0010333">
    <property type="term" value="F:terpene synthase activity"/>
    <property type="evidence" value="ECO:0007669"/>
    <property type="project" value="InterPro"/>
</dbReference>
<dbReference type="InterPro" id="IPR005630">
    <property type="entry name" value="Terpene_synthase_metal-bd"/>
</dbReference>
<dbReference type="PANTHER" id="PTHR31225">
    <property type="entry name" value="OS04G0344100 PROTEIN-RELATED"/>
    <property type="match status" value="1"/>
</dbReference>
<organism evidence="4 5">
    <name type="scientific">Platanthera zijinensis</name>
    <dbReference type="NCBI Taxonomy" id="2320716"/>
    <lineage>
        <taxon>Eukaryota</taxon>
        <taxon>Viridiplantae</taxon>
        <taxon>Streptophyta</taxon>
        <taxon>Embryophyta</taxon>
        <taxon>Tracheophyta</taxon>
        <taxon>Spermatophyta</taxon>
        <taxon>Magnoliopsida</taxon>
        <taxon>Liliopsida</taxon>
        <taxon>Asparagales</taxon>
        <taxon>Orchidaceae</taxon>
        <taxon>Orchidoideae</taxon>
        <taxon>Orchideae</taxon>
        <taxon>Orchidinae</taxon>
        <taxon>Platanthera</taxon>
    </lineage>
</organism>
<keyword evidence="1" id="KW-0479">Metal-binding</keyword>
<evidence type="ECO:0000313" key="4">
    <source>
        <dbReference type="EMBL" id="KAK8937163.1"/>
    </source>
</evidence>
<sequence length="408" mass="46827">MGGSSRARVRVKGSLRVGTHWKDLALSVARAARVTPCDLVASLEQRIGEQRIEVARMFKDASCDHMQVMEFIDTIQRLGIAYHFEKEISEALCKIHKTNFCDNIHDLHSVSLYFRLLRQQRYHVSSDVFLKFLDEEGEFEASLSTNEQAMMSLYEAAHLLMPDEEVLEKAINFTKLHLRSRKLELPLIKRVDRPKTKSYLATYERDENCNGLLLDFAKMDFIYLQAIHQAEAQQVSIMIKAPFGGTYFHRSSGYDRLNRTIIKLKNVAKGYLQEAIWANESYVPKLEEHLNVSLITAGYSFLTCASYIGMKELEQKRDHVASTVQCYVVEHGCSEEEACKELTKMVENAWRVINKEIIMETDIIPASLIWPAFNLARFNAFVYEGDDIYTNADKIMKDNINAVLVESV</sequence>
<protein>
    <submittedName>
        <fullName evidence="4">Terpene synthase 2</fullName>
    </submittedName>
</protein>
<dbReference type="InterPro" id="IPR050148">
    <property type="entry name" value="Terpene_synthase-like"/>
</dbReference>
<feature type="domain" description="Terpene synthase metal-binding" evidence="3">
    <location>
        <begin position="255"/>
        <end position="312"/>
    </location>
</feature>
<dbReference type="Gene3D" id="1.10.600.10">
    <property type="entry name" value="Farnesyl Diphosphate Synthase"/>
    <property type="match status" value="3"/>
</dbReference>
<dbReference type="Proteomes" id="UP001418222">
    <property type="component" value="Unassembled WGS sequence"/>
</dbReference>
<reference evidence="4 5" key="1">
    <citation type="journal article" date="2022" name="Nat. Plants">
        <title>Genomes of leafy and leafless Platanthera orchids illuminate the evolution of mycoheterotrophy.</title>
        <authorList>
            <person name="Li M.H."/>
            <person name="Liu K.W."/>
            <person name="Li Z."/>
            <person name="Lu H.C."/>
            <person name="Ye Q.L."/>
            <person name="Zhang D."/>
            <person name="Wang J.Y."/>
            <person name="Li Y.F."/>
            <person name="Zhong Z.M."/>
            <person name="Liu X."/>
            <person name="Yu X."/>
            <person name="Liu D.K."/>
            <person name="Tu X.D."/>
            <person name="Liu B."/>
            <person name="Hao Y."/>
            <person name="Liao X.Y."/>
            <person name="Jiang Y.T."/>
            <person name="Sun W.H."/>
            <person name="Chen J."/>
            <person name="Chen Y.Q."/>
            <person name="Ai Y."/>
            <person name="Zhai J.W."/>
            <person name="Wu S.S."/>
            <person name="Zhou Z."/>
            <person name="Hsiao Y.Y."/>
            <person name="Wu W.L."/>
            <person name="Chen Y.Y."/>
            <person name="Lin Y.F."/>
            <person name="Hsu J.L."/>
            <person name="Li C.Y."/>
            <person name="Wang Z.W."/>
            <person name="Zhao X."/>
            <person name="Zhong W.Y."/>
            <person name="Ma X.K."/>
            <person name="Ma L."/>
            <person name="Huang J."/>
            <person name="Chen G.Z."/>
            <person name="Huang M.Z."/>
            <person name="Huang L."/>
            <person name="Peng D.H."/>
            <person name="Luo Y.B."/>
            <person name="Zou S.Q."/>
            <person name="Chen S.P."/>
            <person name="Lan S."/>
            <person name="Tsai W.C."/>
            <person name="Van de Peer Y."/>
            <person name="Liu Z.J."/>
        </authorList>
    </citation>
    <scope>NUCLEOTIDE SEQUENCE [LARGE SCALE GENOMIC DNA]</scope>
    <source>
        <strain evidence="4">Lor287</strain>
    </source>
</reference>
<dbReference type="GO" id="GO:0016114">
    <property type="term" value="P:terpenoid biosynthetic process"/>
    <property type="evidence" value="ECO:0007669"/>
    <property type="project" value="InterPro"/>
</dbReference>
<name>A0AAP0BFD5_9ASPA</name>
<dbReference type="GO" id="GO:0000287">
    <property type="term" value="F:magnesium ion binding"/>
    <property type="evidence" value="ECO:0007669"/>
    <property type="project" value="InterPro"/>
</dbReference>
<proteinExistence type="predicted"/>
<dbReference type="Gene3D" id="1.50.10.130">
    <property type="entry name" value="Terpene synthase, N-terminal domain"/>
    <property type="match status" value="1"/>
</dbReference>
<dbReference type="SUPFAM" id="SSF48239">
    <property type="entry name" value="Terpenoid cyclases/Protein prenyltransferases"/>
    <property type="match status" value="1"/>
</dbReference>
<dbReference type="EMBL" id="JBBWWQ010000010">
    <property type="protein sequence ID" value="KAK8937163.1"/>
    <property type="molecule type" value="Genomic_DNA"/>
</dbReference>
<accession>A0AAP0BFD5</accession>
<evidence type="ECO:0000259" key="3">
    <source>
        <dbReference type="Pfam" id="PF03936"/>
    </source>
</evidence>
<dbReference type="InterPro" id="IPR008930">
    <property type="entry name" value="Terpenoid_cyclase/PrenylTrfase"/>
</dbReference>
<keyword evidence="5" id="KW-1185">Reference proteome</keyword>
<dbReference type="Pfam" id="PF03936">
    <property type="entry name" value="Terpene_synth_C"/>
    <property type="match status" value="2"/>
</dbReference>
<feature type="domain" description="Terpene synthase N-terminal" evidence="2">
    <location>
        <begin position="21"/>
        <end position="180"/>
    </location>
</feature>
<evidence type="ECO:0000256" key="1">
    <source>
        <dbReference type="ARBA" id="ARBA00022723"/>
    </source>
</evidence>
<dbReference type="InterPro" id="IPR008949">
    <property type="entry name" value="Isoprenoid_synthase_dom_sf"/>
</dbReference>
<feature type="domain" description="Terpene synthase metal-binding" evidence="3">
    <location>
        <begin position="313"/>
        <end position="351"/>
    </location>
</feature>
<evidence type="ECO:0000313" key="5">
    <source>
        <dbReference type="Proteomes" id="UP001418222"/>
    </source>
</evidence>
<gene>
    <name evidence="4" type="primary">TPS2</name>
    <name evidence="4" type="ORF">KSP39_PZI011775</name>
</gene>